<dbReference type="Gene3D" id="3.40.50.720">
    <property type="entry name" value="NAD(P)-binding Rossmann-like Domain"/>
    <property type="match status" value="1"/>
</dbReference>
<evidence type="ECO:0008006" key="3">
    <source>
        <dbReference type="Google" id="ProtNLM"/>
    </source>
</evidence>
<organism evidence="1 2">
    <name type="scientific">Ruegeria marisflavi</name>
    <dbReference type="NCBI Taxonomy" id="2984152"/>
    <lineage>
        <taxon>Bacteria</taxon>
        <taxon>Pseudomonadati</taxon>
        <taxon>Pseudomonadota</taxon>
        <taxon>Alphaproteobacteria</taxon>
        <taxon>Rhodobacterales</taxon>
        <taxon>Roseobacteraceae</taxon>
        <taxon>Ruegeria</taxon>
    </lineage>
</organism>
<keyword evidence="2" id="KW-1185">Reference proteome</keyword>
<gene>
    <name evidence="1" type="ORF">OEZ49_20910</name>
</gene>
<name>A0ABT2WWF8_9RHOB</name>
<sequence length="104" mass="11399">MTSVSTNAINAHEVHPTFLNFAEVYCDYRDTTPAAAGEMRLAAKTGWSPDSICGDLAELETLTCPAPSGDKPVFFRSIDLGLEDIFMARAVYKATQAKPTERRQ</sequence>
<dbReference type="EMBL" id="JAOVQN010000031">
    <property type="protein sequence ID" value="MCU9840226.1"/>
    <property type="molecule type" value="Genomic_DNA"/>
</dbReference>
<comment type="caution">
    <text evidence="1">The sequence shown here is derived from an EMBL/GenBank/DDBJ whole genome shotgun (WGS) entry which is preliminary data.</text>
</comment>
<dbReference type="InterPro" id="IPR036291">
    <property type="entry name" value="NAD(P)-bd_dom_sf"/>
</dbReference>
<dbReference type="Gene3D" id="3.30.1780.10">
    <property type="entry name" value="ornithine cyclodeaminase, domain 1"/>
    <property type="match status" value="1"/>
</dbReference>
<reference evidence="1 2" key="1">
    <citation type="submission" date="2022-10" db="EMBL/GenBank/DDBJ databases">
        <title>Ruegeria sp. nov., isolated from ocean surface water.</title>
        <authorList>
            <person name="He W."/>
            <person name="Wang L."/>
            <person name="Zhang D.-F."/>
        </authorList>
    </citation>
    <scope>NUCLEOTIDE SEQUENCE [LARGE SCALE GENOMIC DNA]</scope>
    <source>
        <strain evidence="1 2">WL0004</strain>
    </source>
</reference>
<dbReference type="SUPFAM" id="SSF51735">
    <property type="entry name" value="NAD(P)-binding Rossmann-fold domains"/>
    <property type="match status" value="1"/>
</dbReference>
<dbReference type="InterPro" id="IPR023401">
    <property type="entry name" value="ODC_N"/>
</dbReference>
<evidence type="ECO:0000313" key="2">
    <source>
        <dbReference type="Proteomes" id="UP001321014"/>
    </source>
</evidence>
<dbReference type="Proteomes" id="UP001321014">
    <property type="component" value="Unassembled WGS sequence"/>
</dbReference>
<evidence type="ECO:0000313" key="1">
    <source>
        <dbReference type="EMBL" id="MCU9840226.1"/>
    </source>
</evidence>
<protein>
    <recommendedName>
        <fullName evidence="3">Ornithine cyclodeaminase</fullName>
    </recommendedName>
</protein>
<proteinExistence type="predicted"/>
<accession>A0ABT2WWF8</accession>